<dbReference type="PANTHER" id="PTHR11124">
    <property type="entry name" value="VACUOLAR SORTING PROTEIN VPS29"/>
    <property type="match status" value="1"/>
</dbReference>
<sequence length="172" mass="19558">MPKVLIMSDSHGWKEEVLTIKNRHHYEVDVMIHCGDSELEPDSKELEGFQAVRGNMDFDMDFPTEKEVQTGSLHFLVVHGHLHQTNSTYMNVQYRAQEIGANVVCFGHSHIPVAEKIGEILYINPGSIRQPRVQLPGSYAILSADDDLENVQIDYYTKEGLEIEKLAYKTSL</sequence>
<dbReference type="CDD" id="cd00841">
    <property type="entry name" value="MPP_YfcE"/>
    <property type="match status" value="1"/>
</dbReference>
<feature type="domain" description="Calcineurin-like phosphoesterase" evidence="3">
    <location>
        <begin position="3"/>
        <end position="146"/>
    </location>
</feature>
<dbReference type="SUPFAM" id="SSF56300">
    <property type="entry name" value="Metallo-dependent phosphatases"/>
    <property type="match status" value="1"/>
</dbReference>
<dbReference type="Proteomes" id="UP000572212">
    <property type="component" value="Unassembled WGS sequence"/>
</dbReference>
<organism evidence="4 5">
    <name type="scientific">Gracilibacillus halotolerans</name>
    <dbReference type="NCBI Taxonomy" id="74386"/>
    <lineage>
        <taxon>Bacteria</taxon>
        <taxon>Bacillati</taxon>
        <taxon>Bacillota</taxon>
        <taxon>Bacilli</taxon>
        <taxon>Bacillales</taxon>
        <taxon>Bacillaceae</taxon>
        <taxon>Gracilibacillus</taxon>
    </lineage>
</organism>
<evidence type="ECO:0000313" key="4">
    <source>
        <dbReference type="EMBL" id="MBB6511985.1"/>
    </source>
</evidence>
<comment type="caution">
    <text evidence="4">The sequence shown here is derived from an EMBL/GenBank/DDBJ whole genome shotgun (WGS) entry which is preliminary data.</text>
</comment>
<dbReference type="NCBIfam" id="TIGR00040">
    <property type="entry name" value="yfcE"/>
    <property type="match status" value="1"/>
</dbReference>
<evidence type="ECO:0000256" key="1">
    <source>
        <dbReference type="ARBA" id="ARBA00008950"/>
    </source>
</evidence>
<dbReference type="EC" id="3.1.4.-" evidence="2"/>
<dbReference type="RefSeq" id="WP_184244684.1">
    <property type="nucleotide sequence ID" value="NZ_BAAACU010000022.1"/>
</dbReference>
<evidence type="ECO:0000259" key="3">
    <source>
        <dbReference type="Pfam" id="PF12850"/>
    </source>
</evidence>
<dbReference type="Gene3D" id="3.60.21.10">
    <property type="match status" value="1"/>
</dbReference>
<name>A0A841RLD0_9BACI</name>
<proteinExistence type="inferred from homology"/>
<gene>
    <name evidence="4" type="ORF">GGQ92_000752</name>
</gene>
<comment type="similarity">
    <text evidence="1 2">Belongs to the metallophosphoesterase superfamily. YfcE family.</text>
</comment>
<dbReference type="EMBL" id="JACHON010000001">
    <property type="protein sequence ID" value="MBB6511985.1"/>
    <property type="molecule type" value="Genomic_DNA"/>
</dbReference>
<reference evidence="4 5" key="1">
    <citation type="submission" date="2020-08" db="EMBL/GenBank/DDBJ databases">
        <title>Genomic Encyclopedia of Type Strains, Phase IV (KMG-IV): sequencing the most valuable type-strain genomes for metagenomic binning, comparative biology and taxonomic classification.</title>
        <authorList>
            <person name="Goeker M."/>
        </authorList>
    </citation>
    <scope>NUCLEOTIDE SEQUENCE [LARGE SCALE GENOMIC DNA]</scope>
    <source>
        <strain evidence="4 5">DSM 11805</strain>
    </source>
</reference>
<dbReference type="InterPro" id="IPR041802">
    <property type="entry name" value="MPP_YfcE"/>
</dbReference>
<comment type="cofactor">
    <cofactor evidence="2">
        <name>a divalent metal cation</name>
        <dbReference type="ChEBI" id="CHEBI:60240"/>
    </cofactor>
</comment>
<keyword evidence="2" id="KW-0479">Metal-binding</keyword>
<dbReference type="GO" id="GO:0016787">
    <property type="term" value="F:hydrolase activity"/>
    <property type="evidence" value="ECO:0007669"/>
    <property type="project" value="UniProtKB-UniRule"/>
</dbReference>
<dbReference type="GO" id="GO:0046872">
    <property type="term" value="F:metal ion binding"/>
    <property type="evidence" value="ECO:0007669"/>
    <property type="project" value="UniProtKB-KW"/>
</dbReference>
<dbReference type="InterPro" id="IPR024654">
    <property type="entry name" value="Calcineurin-like_PHP_lpxH"/>
</dbReference>
<protein>
    <recommendedName>
        <fullName evidence="2">Phosphoesterase</fullName>
        <ecNumber evidence="2">3.1.4.-</ecNumber>
    </recommendedName>
</protein>
<dbReference type="Pfam" id="PF12850">
    <property type="entry name" value="Metallophos_2"/>
    <property type="match status" value="1"/>
</dbReference>
<evidence type="ECO:0000313" key="5">
    <source>
        <dbReference type="Proteomes" id="UP000572212"/>
    </source>
</evidence>
<keyword evidence="5" id="KW-1185">Reference proteome</keyword>
<dbReference type="AlphaFoldDB" id="A0A841RLD0"/>
<evidence type="ECO:0000256" key="2">
    <source>
        <dbReference type="RuleBase" id="RU362039"/>
    </source>
</evidence>
<dbReference type="InterPro" id="IPR000979">
    <property type="entry name" value="Phosphodiesterase_MJ0936/Vps29"/>
</dbReference>
<accession>A0A841RLD0</accession>
<dbReference type="InterPro" id="IPR029052">
    <property type="entry name" value="Metallo-depent_PP-like"/>
</dbReference>